<dbReference type="FunFam" id="2.60.40.10:FF:000076">
    <property type="entry name" value="Leucine-rich repeat and Ig domain-containing 4"/>
    <property type="match status" value="1"/>
</dbReference>
<evidence type="ECO:0000256" key="5">
    <source>
        <dbReference type="ARBA" id="ARBA00022737"/>
    </source>
</evidence>
<dbReference type="InterPro" id="IPR050541">
    <property type="entry name" value="LRR_TM_domain-containing"/>
</dbReference>
<dbReference type="GeneTree" id="ENSGT00940000154996"/>
<evidence type="ECO:0000256" key="10">
    <source>
        <dbReference type="ARBA" id="ARBA00023319"/>
    </source>
</evidence>
<keyword evidence="9" id="KW-0325">Glycoprotein</keyword>
<dbReference type="AlphaFoldDB" id="A0A8C4R084"/>
<keyword evidence="2" id="KW-0433">Leucine-rich repeat</keyword>
<evidence type="ECO:0000259" key="12">
    <source>
        <dbReference type="PROSITE" id="PS50835"/>
    </source>
</evidence>
<dbReference type="InterPro" id="IPR036179">
    <property type="entry name" value="Ig-like_dom_sf"/>
</dbReference>
<feature type="domain" description="Ig-like" evidence="12">
    <location>
        <begin position="455"/>
        <end position="545"/>
    </location>
</feature>
<evidence type="ECO:0000256" key="8">
    <source>
        <dbReference type="ARBA" id="ARBA00023157"/>
    </source>
</evidence>
<organism evidence="13 14">
    <name type="scientific">Eptatretus burgeri</name>
    <name type="common">Inshore hagfish</name>
    <dbReference type="NCBI Taxonomy" id="7764"/>
    <lineage>
        <taxon>Eukaryota</taxon>
        <taxon>Metazoa</taxon>
        <taxon>Chordata</taxon>
        <taxon>Craniata</taxon>
        <taxon>Vertebrata</taxon>
        <taxon>Cyclostomata</taxon>
        <taxon>Myxini</taxon>
        <taxon>Myxiniformes</taxon>
        <taxon>Myxinidae</taxon>
        <taxon>Eptatretinae</taxon>
        <taxon>Eptatretus</taxon>
    </lineage>
</organism>
<dbReference type="InterPro" id="IPR007110">
    <property type="entry name" value="Ig-like_dom"/>
</dbReference>
<dbReference type="PANTHER" id="PTHR24369:SF212">
    <property type="entry name" value="LEUCINE-RICH REPEAT-CONTAINING PROTEIN 4B-LIKE"/>
    <property type="match status" value="1"/>
</dbReference>
<dbReference type="InterPro" id="IPR003598">
    <property type="entry name" value="Ig_sub2"/>
</dbReference>
<dbReference type="Gene3D" id="2.60.40.10">
    <property type="entry name" value="Immunoglobulins"/>
    <property type="match status" value="1"/>
</dbReference>
<dbReference type="PROSITE" id="PS50835">
    <property type="entry name" value="IG_LIKE"/>
    <property type="match status" value="1"/>
</dbReference>
<dbReference type="InterPro" id="IPR013783">
    <property type="entry name" value="Ig-like_fold"/>
</dbReference>
<dbReference type="InterPro" id="IPR013098">
    <property type="entry name" value="Ig_I-set"/>
</dbReference>
<evidence type="ECO:0000256" key="4">
    <source>
        <dbReference type="ARBA" id="ARBA00022729"/>
    </source>
</evidence>
<keyword evidence="6 11" id="KW-1133">Transmembrane helix</keyword>
<dbReference type="SMART" id="SM00369">
    <property type="entry name" value="LRR_TYP"/>
    <property type="match status" value="11"/>
</dbReference>
<dbReference type="InterPro" id="IPR003591">
    <property type="entry name" value="Leu-rich_rpt_typical-subtyp"/>
</dbReference>
<dbReference type="SMART" id="SM00082">
    <property type="entry name" value="LRRCT"/>
    <property type="match status" value="1"/>
</dbReference>
<dbReference type="SUPFAM" id="SSF52058">
    <property type="entry name" value="L domain-like"/>
    <property type="match status" value="1"/>
</dbReference>
<evidence type="ECO:0000256" key="7">
    <source>
        <dbReference type="ARBA" id="ARBA00023136"/>
    </source>
</evidence>
<evidence type="ECO:0000313" key="14">
    <source>
        <dbReference type="Proteomes" id="UP000694388"/>
    </source>
</evidence>
<keyword evidence="10" id="KW-0393">Immunoglobulin domain</keyword>
<evidence type="ECO:0000256" key="2">
    <source>
        <dbReference type="ARBA" id="ARBA00022614"/>
    </source>
</evidence>
<reference evidence="13" key="1">
    <citation type="submission" date="2025-05" db="UniProtKB">
        <authorList>
            <consortium name="Ensembl"/>
        </authorList>
    </citation>
    <scope>IDENTIFICATION</scope>
</reference>
<keyword evidence="8" id="KW-1015">Disulfide bond</keyword>
<dbReference type="SMART" id="SM00013">
    <property type="entry name" value="LRRNT"/>
    <property type="match status" value="1"/>
</dbReference>
<dbReference type="Ensembl" id="ENSEBUT00000022424.1">
    <property type="protein sequence ID" value="ENSEBUP00000021848.1"/>
    <property type="gene ID" value="ENSEBUG00000013476.1"/>
</dbReference>
<accession>A0A8C4R084</accession>
<dbReference type="PROSITE" id="PS51450">
    <property type="entry name" value="LRR"/>
    <property type="match status" value="2"/>
</dbReference>
<dbReference type="FunFam" id="3.80.10.10:FF:000014">
    <property type="entry name" value="Leucine-rich repeat and immunoglobulin-like domain-containing nogo receptor-interacting protein 1"/>
    <property type="match status" value="1"/>
</dbReference>
<dbReference type="Pfam" id="PF00560">
    <property type="entry name" value="LRR_1"/>
    <property type="match status" value="1"/>
</dbReference>
<sequence length="654" mass="74709">MYFGTYVEALSIRPQFDSNYFWWEKPYWTPNLLVPSTFQAKSEMVQRSRRSSWTYSLLQLLLWVLLWAGCTGCPTRCECSTSLNRTVICHRKRLLAVPEGIPSDARTLDLSKNRLKCITAGEFSGYPLLEELDLQENIISNIDPGAFSRLHRLRTIQLQSNRLKLIPAGVFAGLTNLTYLDISENRIVILIDHMFQSLHNLRYLKIHDNDVVYISHHAFSGLRSLKQLTLERYNLTAVPRNALSHLHRLITLHLLHLNINSIQPYTFRQMSHLKVLKIDHWPLLNYLPPNSLYGLNLTVLSITHCNLSAIPTGAMHHLIYLQSLNLSYNPLHSIPPRALVDLVRLHELHLVHAQLHTIEPEAFHGLFHLRLFNVSANELRTLEESAFQAVGNLVMLRLDENPLACDCRLLWILRRRRRLNFDGQQPVCASPDYVQGQQLKNFPEVLLPNYFTCQPARIRSKEPAYYTVLEGHTAQFPCVANGDPAARIRWLLPQRTELDRRTVGRLLVLADGSIEVRYAQLTDSGAYTCMASNAGGQDDYTVTLTVRPLMPDPELAPNFSAAPRLNLSSYARNGTSLTYQRLSMDVRVILMAIVMGGCSFLCVVLLCLFLLCVWSRSKGRYRHTAVYIDYVPRQNASAPTIQPKTPTKVKMRLI</sequence>
<dbReference type="SMART" id="SM00409">
    <property type="entry name" value="IG"/>
    <property type="match status" value="1"/>
</dbReference>
<keyword evidence="7 11" id="KW-0472">Membrane</keyword>
<evidence type="ECO:0000256" key="6">
    <source>
        <dbReference type="ARBA" id="ARBA00022989"/>
    </source>
</evidence>
<evidence type="ECO:0000313" key="13">
    <source>
        <dbReference type="Ensembl" id="ENSEBUP00000021837.1"/>
    </source>
</evidence>
<proteinExistence type="predicted"/>
<dbReference type="SMART" id="SM00408">
    <property type="entry name" value="IGc2"/>
    <property type="match status" value="1"/>
</dbReference>
<keyword evidence="5" id="KW-0677">Repeat</keyword>
<dbReference type="InterPro" id="IPR003599">
    <property type="entry name" value="Ig_sub"/>
</dbReference>
<dbReference type="PANTHER" id="PTHR24369">
    <property type="entry name" value="ANTIGEN BSP, PUTATIVE-RELATED"/>
    <property type="match status" value="1"/>
</dbReference>
<evidence type="ECO:0000256" key="1">
    <source>
        <dbReference type="ARBA" id="ARBA00004479"/>
    </source>
</evidence>
<dbReference type="InterPro" id="IPR001611">
    <property type="entry name" value="Leu-rich_rpt"/>
</dbReference>
<evidence type="ECO:0000256" key="9">
    <source>
        <dbReference type="ARBA" id="ARBA00023180"/>
    </source>
</evidence>
<dbReference type="OMA" id="IMWQSPR"/>
<dbReference type="GO" id="GO:0005886">
    <property type="term" value="C:plasma membrane"/>
    <property type="evidence" value="ECO:0007669"/>
    <property type="project" value="TreeGrafter"/>
</dbReference>
<evidence type="ECO:0000256" key="11">
    <source>
        <dbReference type="SAM" id="Phobius"/>
    </source>
</evidence>
<dbReference type="Ensembl" id="ENSEBUT00000022413.1">
    <property type="protein sequence ID" value="ENSEBUP00000021837.1"/>
    <property type="gene ID" value="ENSEBUG00000013476.1"/>
</dbReference>
<dbReference type="InterPro" id="IPR000372">
    <property type="entry name" value="LRRNT"/>
</dbReference>
<feature type="transmembrane region" description="Helical" evidence="11">
    <location>
        <begin position="588"/>
        <end position="614"/>
    </location>
</feature>
<dbReference type="Pfam" id="PF13855">
    <property type="entry name" value="LRR_8"/>
    <property type="match status" value="2"/>
</dbReference>
<dbReference type="Gene3D" id="3.80.10.10">
    <property type="entry name" value="Ribonuclease Inhibitor"/>
    <property type="match status" value="1"/>
</dbReference>
<dbReference type="SUPFAM" id="SSF48726">
    <property type="entry name" value="Immunoglobulin"/>
    <property type="match status" value="1"/>
</dbReference>
<dbReference type="Pfam" id="PF07679">
    <property type="entry name" value="I-set"/>
    <property type="match status" value="1"/>
</dbReference>
<keyword evidence="4" id="KW-0732">Signal</keyword>
<keyword evidence="14" id="KW-1185">Reference proteome</keyword>
<evidence type="ECO:0000256" key="3">
    <source>
        <dbReference type="ARBA" id="ARBA00022692"/>
    </source>
</evidence>
<dbReference type="InterPro" id="IPR000483">
    <property type="entry name" value="Cys-rich_flank_reg_C"/>
</dbReference>
<name>A0A8C4R084_EPTBU</name>
<comment type="subcellular location">
    <subcellularLocation>
        <location evidence="1">Membrane</location>
        <topology evidence="1">Single-pass type I membrane protein</topology>
    </subcellularLocation>
</comment>
<protein>
    <submittedName>
        <fullName evidence="13">Leucine rich repeat and Ig domain containing 1a</fullName>
    </submittedName>
</protein>
<keyword evidence="3 11" id="KW-0812">Transmembrane</keyword>
<dbReference type="InterPro" id="IPR032675">
    <property type="entry name" value="LRR_dom_sf"/>
</dbReference>
<dbReference type="Proteomes" id="UP000694388">
    <property type="component" value="Unplaced"/>
</dbReference>